<keyword evidence="13" id="KW-1185">Reference proteome</keyword>
<feature type="domain" description="C2H2-type" evidence="11">
    <location>
        <begin position="178"/>
        <end position="208"/>
    </location>
</feature>
<evidence type="ECO:0000259" key="11">
    <source>
        <dbReference type="PROSITE" id="PS50157"/>
    </source>
</evidence>
<dbReference type="FunFam" id="3.30.160.60:FF:000072">
    <property type="entry name" value="zinc finger protein 143 isoform X1"/>
    <property type="match status" value="1"/>
</dbReference>
<dbReference type="PANTHER" id="PTHR47257:SF1">
    <property type="entry name" value="PH-RESPONSE TRANSCRIPTION FACTOR PACC_RIM101"/>
    <property type="match status" value="1"/>
</dbReference>
<feature type="region of interest" description="Disordered" evidence="10">
    <location>
        <begin position="551"/>
        <end position="571"/>
    </location>
</feature>
<evidence type="ECO:0000256" key="2">
    <source>
        <dbReference type="ARBA" id="ARBA00022491"/>
    </source>
</evidence>
<feature type="compositionally biased region" description="Polar residues" evidence="10">
    <location>
        <begin position="58"/>
        <end position="81"/>
    </location>
</feature>
<evidence type="ECO:0000256" key="9">
    <source>
        <dbReference type="PROSITE-ProRule" id="PRU00042"/>
    </source>
</evidence>
<organism evidence="12 13">
    <name type="scientific">Wickerhamomyces ciferrii (strain ATCC 14091 / BCRC 22168 / CBS 111 / JCM 3599 / NBRC 0793 / NRRL Y-1031 F-60-10)</name>
    <name type="common">Yeast</name>
    <name type="synonym">Pichia ciferrii</name>
    <dbReference type="NCBI Taxonomy" id="1206466"/>
    <lineage>
        <taxon>Eukaryota</taxon>
        <taxon>Fungi</taxon>
        <taxon>Dikarya</taxon>
        <taxon>Ascomycota</taxon>
        <taxon>Saccharomycotina</taxon>
        <taxon>Saccharomycetes</taxon>
        <taxon>Phaffomycetales</taxon>
        <taxon>Wickerhamomycetaceae</taxon>
        <taxon>Wickerhamomyces</taxon>
    </lineage>
</organism>
<evidence type="ECO:0000256" key="6">
    <source>
        <dbReference type="ARBA" id="ARBA00022833"/>
    </source>
</evidence>
<dbReference type="eggNOG" id="KOG1721">
    <property type="taxonomic scope" value="Eukaryota"/>
</dbReference>
<keyword evidence="6" id="KW-0862">Zinc</keyword>
<dbReference type="InterPro" id="IPR036236">
    <property type="entry name" value="Znf_C2H2_sf"/>
</dbReference>
<dbReference type="PANTHER" id="PTHR47257">
    <property type="entry name" value="PH-RESPONSE TRANSCRIPTION FACTOR PACC/RIM101"/>
    <property type="match status" value="1"/>
</dbReference>
<sequence length="571" mass="64970">MTNLFKDSYTLPNLPAMKLSDEFLNPLNDKHIQQRHESKATESSNDSNSPNSNSPQSYTTSVSSMDSPPNNHMNSHNTSLDSTSGYNYNLNSNTNYTGSSFGGNNSGNGYNSIPSLGAILDLNNNNNSIFAQQSYPSLPQPKVLLPNANTTATNSINEAPKKLKYLRKNKDDDHQGPIMCKWGSCKEIFVNAEMLYNHLCDDHVGRKSNRNLNLNCDWDGCKVQTVKRDHITSHLRVHIPLKPFVCTTCTKKFKRPQDLKKHIKTHADRQTKQQPPPQQQPQAPQQPPQQRSQVQGGYMTNNQNGVVNGSNSLYGSGFDLNFDNVLNDYESFDQSRKRKPEMVSQFFEDVKKSKIQPRYNNEMISKLNSLEFNLNNELSLPPLSSKFYKSNQELYDTNSFFNQLSASLEQFPTNTQQQTQQVPQQQQQQQQQAQLPQLNSNSLYPSLSSSNNFNYPQIGNRFDSLNDNQRRYNIGINQKSNNVTKLTNRDDDDESDESEFSTDGEISEDEIDELTTGFQNIKINEISKHKELISLIQLKLSELIKKANEENNKQDDLKESKKQLYPTLTAH</sequence>
<evidence type="ECO:0000256" key="10">
    <source>
        <dbReference type="SAM" id="MobiDB-lite"/>
    </source>
</evidence>
<feature type="compositionally biased region" description="Basic and acidic residues" evidence="10">
    <location>
        <begin position="551"/>
        <end position="562"/>
    </location>
</feature>
<dbReference type="SUPFAM" id="SSF57667">
    <property type="entry name" value="beta-beta-alpha zinc fingers"/>
    <property type="match status" value="2"/>
</dbReference>
<feature type="domain" description="C2H2-type" evidence="11">
    <location>
        <begin position="244"/>
        <end position="271"/>
    </location>
</feature>
<dbReference type="PROSITE" id="PS50157">
    <property type="entry name" value="ZINC_FINGER_C2H2_2"/>
    <property type="match status" value="3"/>
</dbReference>
<dbReference type="PROSITE" id="PS00028">
    <property type="entry name" value="ZINC_FINGER_C2H2_1"/>
    <property type="match status" value="2"/>
</dbReference>
<reference evidence="12 13" key="1">
    <citation type="journal article" date="2012" name="Eukaryot. Cell">
        <title>Draft genome sequence of Wickerhamomyces ciferrii NRRL Y-1031 F-60-10.</title>
        <authorList>
            <person name="Schneider J."/>
            <person name="Andrea H."/>
            <person name="Blom J."/>
            <person name="Jaenicke S."/>
            <person name="Ruckert C."/>
            <person name="Schorsch C."/>
            <person name="Szczepanowski R."/>
            <person name="Farwick M."/>
            <person name="Goesmann A."/>
            <person name="Puhler A."/>
            <person name="Schaffer S."/>
            <person name="Tauch A."/>
            <person name="Kohler T."/>
            <person name="Brinkrolf K."/>
        </authorList>
    </citation>
    <scope>NUCLEOTIDE SEQUENCE [LARGE SCALE GENOMIC DNA]</scope>
    <source>
        <strain evidence="13">ATCC 14091 / BCRC 22168 / CBS 111 / JCM 3599 / NBRC 0793 / NRRL Y-1031 F-60-10</strain>
    </source>
</reference>
<accession>K0KQE4</accession>
<dbReference type="AlphaFoldDB" id="K0KQE4"/>
<dbReference type="STRING" id="1206466.K0KQE4"/>
<feature type="region of interest" description="Disordered" evidence="10">
    <location>
        <begin position="32"/>
        <end position="86"/>
    </location>
</feature>
<comment type="subcellular location">
    <subcellularLocation>
        <location evidence="1">Nucleus</location>
    </subcellularLocation>
</comment>
<evidence type="ECO:0000256" key="7">
    <source>
        <dbReference type="ARBA" id="ARBA00023242"/>
    </source>
</evidence>
<feature type="region of interest" description="Disordered" evidence="10">
    <location>
        <begin position="412"/>
        <end position="450"/>
    </location>
</feature>
<dbReference type="InterPro" id="IPR050806">
    <property type="entry name" value="pacC/RIM101"/>
</dbReference>
<dbReference type="GO" id="GO:0000981">
    <property type="term" value="F:DNA-binding transcription factor activity, RNA polymerase II-specific"/>
    <property type="evidence" value="ECO:0007669"/>
    <property type="project" value="UniProtKB-ARBA"/>
</dbReference>
<keyword evidence="5 9" id="KW-0863">Zinc-finger</keyword>
<comment type="caution">
    <text evidence="12">The sequence shown here is derived from an EMBL/GenBank/DDBJ whole genome shotgun (WGS) entry which is preliminary data.</text>
</comment>
<keyword evidence="7" id="KW-0539">Nucleus</keyword>
<feature type="compositionally biased region" description="Pro residues" evidence="10">
    <location>
        <begin position="274"/>
        <end position="287"/>
    </location>
</feature>
<keyword evidence="3" id="KW-0479">Metal-binding</keyword>
<evidence type="ECO:0000313" key="12">
    <source>
        <dbReference type="EMBL" id="CCH43463.1"/>
    </source>
</evidence>
<dbReference type="EMBL" id="CAIF01000080">
    <property type="protein sequence ID" value="CCH43463.1"/>
    <property type="molecule type" value="Genomic_DNA"/>
</dbReference>
<feature type="compositionally biased region" description="Low complexity" evidence="10">
    <location>
        <begin position="43"/>
        <end position="57"/>
    </location>
</feature>
<dbReference type="InParanoid" id="K0KQE4"/>
<feature type="domain" description="C2H2-type" evidence="11">
    <location>
        <begin position="214"/>
        <end position="243"/>
    </location>
</feature>
<feature type="compositionally biased region" description="Basic and acidic residues" evidence="10">
    <location>
        <begin position="257"/>
        <end position="271"/>
    </location>
</feature>
<dbReference type="GO" id="GO:0005634">
    <property type="term" value="C:nucleus"/>
    <property type="evidence" value="ECO:0007669"/>
    <property type="project" value="UniProtKB-SubCell"/>
</dbReference>
<feature type="compositionally biased region" description="Polar residues" evidence="10">
    <location>
        <begin position="291"/>
        <end position="300"/>
    </location>
</feature>
<dbReference type="InterPro" id="IPR013087">
    <property type="entry name" value="Znf_C2H2_type"/>
</dbReference>
<feature type="region of interest" description="Disordered" evidence="10">
    <location>
        <begin position="257"/>
        <end position="306"/>
    </location>
</feature>
<feature type="compositionally biased region" description="Acidic residues" evidence="10">
    <location>
        <begin position="490"/>
        <end position="510"/>
    </location>
</feature>
<gene>
    <name evidence="12" type="ORF">BN7_3013</name>
</gene>
<proteinExistence type="inferred from homology"/>
<dbReference type="GO" id="GO:0045944">
    <property type="term" value="P:positive regulation of transcription by RNA polymerase II"/>
    <property type="evidence" value="ECO:0007669"/>
    <property type="project" value="TreeGrafter"/>
</dbReference>
<feature type="region of interest" description="Disordered" evidence="10">
    <location>
        <begin position="475"/>
        <end position="510"/>
    </location>
</feature>
<evidence type="ECO:0000256" key="8">
    <source>
        <dbReference type="ARBA" id="ARBA00038089"/>
    </source>
</evidence>
<dbReference type="SMART" id="SM00355">
    <property type="entry name" value="ZnF_C2H2"/>
    <property type="match status" value="3"/>
</dbReference>
<keyword evidence="4" id="KW-0677">Repeat</keyword>
<name>K0KQE4_WICCF</name>
<dbReference type="GO" id="GO:0008270">
    <property type="term" value="F:zinc ion binding"/>
    <property type="evidence" value="ECO:0007669"/>
    <property type="project" value="UniProtKB-KW"/>
</dbReference>
<evidence type="ECO:0000256" key="5">
    <source>
        <dbReference type="ARBA" id="ARBA00022771"/>
    </source>
</evidence>
<evidence type="ECO:0000313" key="13">
    <source>
        <dbReference type="Proteomes" id="UP000009328"/>
    </source>
</evidence>
<keyword evidence="2" id="KW-0678">Repressor</keyword>
<feature type="compositionally biased region" description="Polar residues" evidence="10">
    <location>
        <begin position="475"/>
        <end position="486"/>
    </location>
</feature>
<evidence type="ECO:0000256" key="1">
    <source>
        <dbReference type="ARBA" id="ARBA00004123"/>
    </source>
</evidence>
<dbReference type="HOGENOM" id="CLU_477521_0_0_1"/>
<evidence type="ECO:0000256" key="4">
    <source>
        <dbReference type="ARBA" id="ARBA00022737"/>
    </source>
</evidence>
<protein>
    <submittedName>
        <fullName evidence="12">Zinc finger protein</fullName>
    </submittedName>
</protein>
<dbReference type="Gene3D" id="3.30.160.60">
    <property type="entry name" value="Classic Zinc Finger"/>
    <property type="match status" value="2"/>
</dbReference>
<dbReference type="Proteomes" id="UP000009328">
    <property type="component" value="Unassembled WGS sequence"/>
</dbReference>
<dbReference type="GO" id="GO:0000978">
    <property type="term" value="F:RNA polymerase II cis-regulatory region sequence-specific DNA binding"/>
    <property type="evidence" value="ECO:0007669"/>
    <property type="project" value="UniProtKB-ARBA"/>
</dbReference>
<evidence type="ECO:0000256" key="3">
    <source>
        <dbReference type="ARBA" id="ARBA00022723"/>
    </source>
</evidence>
<comment type="similarity">
    <text evidence="8">Belongs to the pacC/RIM101 family.</text>
</comment>